<keyword evidence="2" id="KW-1185">Reference proteome</keyword>
<dbReference type="Proteomes" id="UP000828048">
    <property type="component" value="Chromosome 8"/>
</dbReference>
<reference evidence="1 2" key="1">
    <citation type="journal article" date="2021" name="Hortic Res">
        <title>High-quality reference genome and annotation aids understanding of berry development for evergreen blueberry (Vaccinium darrowii).</title>
        <authorList>
            <person name="Yu J."/>
            <person name="Hulse-Kemp A.M."/>
            <person name="Babiker E."/>
            <person name="Staton M."/>
        </authorList>
    </citation>
    <scope>NUCLEOTIDE SEQUENCE [LARGE SCALE GENOMIC DNA]</scope>
    <source>
        <strain evidence="2">cv. NJ 8807/NJ 8810</strain>
        <tissue evidence="1">Young leaf</tissue>
    </source>
</reference>
<name>A0ACB7YBY5_9ERIC</name>
<comment type="caution">
    <text evidence="1">The sequence shown here is derived from an EMBL/GenBank/DDBJ whole genome shotgun (WGS) entry which is preliminary data.</text>
</comment>
<proteinExistence type="predicted"/>
<organism evidence="1 2">
    <name type="scientific">Vaccinium darrowii</name>
    <dbReference type="NCBI Taxonomy" id="229202"/>
    <lineage>
        <taxon>Eukaryota</taxon>
        <taxon>Viridiplantae</taxon>
        <taxon>Streptophyta</taxon>
        <taxon>Embryophyta</taxon>
        <taxon>Tracheophyta</taxon>
        <taxon>Spermatophyta</taxon>
        <taxon>Magnoliopsida</taxon>
        <taxon>eudicotyledons</taxon>
        <taxon>Gunneridae</taxon>
        <taxon>Pentapetalae</taxon>
        <taxon>asterids</taxon>
        <taxon>Ericales</taxon>
        <taxon>Ericaceae</taxon>
        <taxon>Vaccinioideae</taxon>
        <taxon>Vaccinieae</taxon>
        <taxon>Vaccinium</taxon>
    </lineage>
</organism>
<protein>
    <submittedName>
        <fullName evidence="1">Uncharacterized protein</fullName>
    </submittedName>
</protein>
<sequence length="393" mass="44693">MSTIINIDGAETMAEDQSNAPSTVAENMVAENIGEVPMRDPKSGKLRSWVWEQFKRETINGKRRAIYVIKEGVEKIRESVAYWTATPKRMEKFQETARQLCIPSTKKLGLDCATRWNSTYLMLQTAMVYKEVFSRLKQRDSHYKTLPSDCEWDFAKAICEKLEIFFRVTELFSGTKYPTTNLCFPNIREIRLELRGWLSSTDLVVKSMAAKMVAKFDKYWSGIHGIVGVAAVLDPRYKMTMLEFYFDKLFGDMAQEEIEKVRKCCHNLLSEPSTGYATIYDDVDSDESCVTHVAMHKDEVEIGTDVGSKFGEKEIIISDDIENSNEEMGVPLAINETASPSLEIKNSIVGSEMVADSFENPSKEYQSQFNIVNCLLNQKSELVKDAVTPQNEK</sequence>
<accession>A0ACB7YBY5</accession>
<dbReference type="EMBL" id="CM037158">
    <property type="protein sequence ID" value="KAH7851063.1"/>
    <property type="molecule type" value="Genomic_DNA"/>
</dbReference>
<evidence type="ECO:0000313" key="1">
    <source>
        <dbReference type="EMBL" id="KAH7851063.1"/>
    </source>
</evidence>
<evidence type="ECO:0000313" key="2">
    <source>
        <dbReference type="Proteomes" id="UP000828048"/>
    </source>
</evidence>
<gene>
    <name evidence="1" type="ORF">Vadar_006878</name>
</gene>